<organism evidence="2 3">
    <name type="scientific">Cymbomonas tetramitiformis</name>
    <dbReference type="NCBI Taxonomy" id="36881"/>
    <lineage>
        <taxon>Eukaryota</taxon>
        <taxon>Viridiplantae</taxon>
        <taxon>Chlorophyta</taxon>
        <taxon>Pyramimonadophyceae</taxon>
        <taxon>Pyramimonadales</taxon>
        <taxon>Pyramimonadaceae</taxon>
        <taxon>Cymbomonas</taxon>
    </lineage>
</organism>
<sequence>MITRMPKLLVVVIQLAASCLTPRAIEREPQSLKAGWRLMCHGGGCDSWDREAEKGLLMGWRLLDRVSGEGTEGQLDGGEVTKVGDESTLEGDLESAAEGVRREGGVVDVADMGLGIEGALGEAGESIQLLHLNSAYT</sequence>
<feature type="signal peptide" evidence="1">
    <location>
        <begin position="1"/>
        <end position="27"/>
    </location>
</feature>
<dbReference type="PROSITE" id="PS51257">
    <property type="entry name" value="PROKAR_LIPOPROTEIN"/>
    <property type="match status" value="1"/>
</dbReference>
<name>A0AAE0FYR6_9CHLO</name>
<keyword evidence="3" id="KW-1185">Reference proteome</keyword>
<dbReference type="Proteomes" id="UP001190700">
    <property type="component" value="Unassembled WGS sequence"/>
</dbReference>
<evidence type="ECO:0000256" key="1">
    <source>
        <dbReference type="SAM" id="SignalP"/>
    </source>
</evidence>
<dbReference type="AlphaFoldDB" id="A0AAE0FYR6"/>
<keyword evidence="1" id="KW-0732">Signal</keyword>
<evidence type="ECO:0000313" key="2">
    <source>
        <dbReference type="EMBL" id="KAK3268541.1"/>
    </source>
</evidence>
<evidence type="ECO:0000313" key="3">
    <source>
        <dbReference type="Proteomes" id="UP001190700"/>
    </source>
</evidence>
<dbReference type="EMBL" id="LGRX02011766">
    <property type="protein sequence ID" value="KAK3268541.1"/>
    <property type="molecule type" value="Genomic_DNA"/>
</dbReference>
<proteinExistence type="predicted"/>
<feature type="chain" id="PRO_5042272891" evidence="1">
    <location>
        <begin position="28"/>
        <end position="137"/>
    </location>
</feature>
<protein>
    <submittedName>
        <fullName evidence="2">Uncharacterized protein</fullName>
    </submittedName>
</protein>
<reference evidence="2 3" key="1">
    <citation type="journal article" date="2015" name="Genome Biol. Evol.">
        <title>Comparative Genomics of a Bacterivorous Green Alga Reveals Evolutionary Causalities and Consequences of Phago-Mixotrophic Mode of Nutrition.</title>
        <authorList>
            <person name="Burns J.A."/>
            <person name="Paasch A."/>
            <person name="Narechania A."/>
            <person name="Kim E."/>
        </authorList>
    </citation>
    <scope>NUCLEOTIDE SEQUENCE [LARGE SCALE GENOMIC DNA]</scope>
    <source>
        <strain evidence="2 3">PLY_AMNH</strain>
    </source>
</reference>
<comment type="caution">
    <text evidence="2">The sequence shown here is derived from an EMBL/GenBank/DDBJ whole genome shotgun (WGS) entry which is preliminary data.</text>
</comment>
<gene>
    <name evidence="2" type="ORF">CYMTET_22962</name>
</gene>
<accession>A0AAE0FYR6</accession>